<dbReference type="InterPro" id="IPR006314">
    <property type="entry name" value="Dyp_peroxidase"/>
</dbReference>
<evidence type="ECO:0000256" key="5">
    <source>
        <dbReference type="ARBA" id="ARBA00023004"/>
    </source>
</evidence>
<dbReference type="PANTHER" id="PTHR30521:SF5">
    <property type="entry name" value="BLR4509 PROTEIN"/>
    <property type="match status" value="1"/>
</dbReference>
<sequence length="507" mass="56604">MTQNLDLTDIQGNIIKAYGAYNYQKARYLFLRIDKGDKGRKFVGAITTKVTSAVPWEKSSKDTDSAVKPQATTNIAFTFAGLKALELPMASLRGFPEDFIMGMAKRKDILGDDGPSDPQNWDNIWKEEVHAWISINGQSIDAVIKRYDWVLEQIKASDGGVTLLTGHRGDNGEDDLPYQDASVLYDATGTPTAKEHFGYTDGIGDPVFEGQINVSARVLGRGKLTREGNWEPLATGEFLLGHVDEAMEYPQTAPAPWLLALNGTYMVYRKLHENIGTFNRFLEEQSKHFSGSKEMLAAKFAGRWRDNGAPIVNAPDDESKERWDKQYAEADEAGRKKMLTDFTYNQDITGAKCPYSAHIRRINPRGSLEYGVKDAYDTPGALVNRRRILRRGLPYGEVKDATRDDGNHGIIFMALNVDIQRQFEFIQQQWINYANDFKEGNDKEVLLGNHDANNPGKVVLQVEPGSGKPPHFVSNIPRLVETRGGDYFFIPSITALKLIAAGMVDPT</sequence>
<protein>
    <submittedName>
        <fullName evidence="7">Dyp-type peroxidase family</fullName>
    </submittedName>
</protein>
<keyword evidence="3" id="KW-0479">Metal-binding</keyword>
<dbReference type="OrthoDB" id="9781066at2"/>
<dbReference type="STRING" id="52441.SAMN05216302_100785"/>
<dbReference type="GO" id="GO:0005829">
    <property type="term" value="C:cytosol"/>
    <property type="evidence" value="ECO:0007669"/>
    <property type="project" value="TreeGrafter"/>
</dbReference>
<dbReference type="PROSITE" id="PS51404">
    <property type="entry name" value="DYP_PEROXIDASE"/>
    <property type="match status" value="1"/>
</dbReference>
<comment type="cofactor">
    <cofactor evidence="1">
        <name>heme b</name>
        <dbReference type="ChEBI" id="CHEBI:60344"/>
    </cofactor>
</comment>
<organism evidence="7 8">
    <name type="scientific">Nitrosomonas aestuarii</name>
    <dbReference type="NCBI Taxonomy" id="52441"/>
    <lineage>
        <taxon>Bacteria</taxon>
        <taxon>Pseudomonadati</taxon>
        <taxon>Pseudomonadota</taxon>
        <taxon>Betaproteobacteria</taxon>
        <taxon>Nitrosomonadales</taxon>
        <taxon>Nitrosomonadaceae</taxon>
        <taxon>Nitrosomonas</taxon>
    </lineage>
</organism>
<evidence type="ECO:0000256" key="1">
    <source>
        <dbReference type="ARBA" id="ARBA00001970"/>
    </source>
</evidence>
<evidence type="ECO:0000313" key="7">
    <source>
        <dbReference type="EMBL" id="SFK48064.1"/>
    </source>
</evidence>
<dbReference type="PANTHER" id="PTHR30521">
    <property type="entry name" value="DEFERROCHELATASE/PEROXIDASE"/>
    <property type="match status" value="1"/>
</dbReference>
<dbReference type="GO" id="GO:0004601">
    <property type="term" value="F:peroxidase activity"/>
    <property type="evidence" value="ECO:0007669"/>
    <property type="project" value="UniProtKB-KW"/>
</dbReference>
<evidence type="ECO:0000259" key="6">
    <source>
        <dbReference type="Pfam" id="PF21105"/>
    </source>
</evidence>
<dbReference type="RefSeq" id="WP_090698205.1">
    <property type="nucleotide sequence ID" value="NZ_FOSP01000007.1"/>
</dbReference>
<dbReference type="GO" id="GO:0046872">
    <property type="term" value="F:metal ion binding"/>
    <property type="evidence" value="ECO:0007669"/>
    <property type="project" value="UniProtKB-KW"/>
</dbReference>
<evidence type="ECO:0000256" key="3">
    <source>
        <dbReference type="ARBA" id="ARBA00022723"/>
    </source>
</evidence>
<dbReference type="GO" id="GO:0020037">
    <property type="term" value="F:heme binding"/>
    <property type="evidence" value="ECO:0007669"/>
    <property type="project" value="InterPro"/>
</dbReference>
<keyword evidence="8" id="KW-1185">Reference proteome</keyword>
<keyword evidence="4" id="KW-0560">Oxidoreductase</keyword>
<gene>
    <name evidence="7" type="ORF">SAMN05216302_100785</name>
</gene>
<dbReference type="InterPro" id="IPR049509">
    <property type="entry name" value="DyP_N"/>
</dbReference>
<keyword evidence="5" id="KW-0408">Iron</keyword>
<evidence type="ECO:0000256" key="4">
    <source>
        <dbReference type="ARBA" id="ARBA00023002"/>
    </source>
</evidence>
<accession>A0A1I3ZV80</accession>
<evidence type="ECO:0000256" key="2">
    <source>
        <dbReference type="ARBA" id="ARBA00022559"/>
    </source>
</evidence>
<dbReference type="InterPro" id="IPR011008">
    <property type="entry name" value="Dimeric_a/b-barrel"/>
</dbReference>
<dbReference type="Proteomes" id="UP000199533">
    <property type="component" value="Unassembled WGS sequence"/>
</dbReference>
<feature type="domain" description="DyP dimeric alpha+beta barrel" evidence="6">
    <location>
        <begin position="9"/>
        <end position="166"/>
    </location>
</feature>
<reference evidence="8" key="1">
    <citation type="submission" date="2016-10" db="EMBL/GenBank/DDBJ databases">
        <authorList>
            <person name="Varghese N."/>
            <person name="Submissions S."/>
        </authorList>
    </citation>
    <scope>NUCLEOTIDE SEQUENCE [LARGE SCALE GENOMIC DNA]</scope>
    <source>
        <strain evidence="8">Nm69</strain>
    </source>
</reference>
<proteinExistence type="predicted"/>
<keyword evidence="2 7" id="KW-0575">Peroxidase</keyword>
<dbReference type="AlphaFoldDB" id="A0A1I3ZV80"/>
<evidence type="ECO:0000313" key="8">
    <source>
        <dbReference type="Proteomes" id="UP000199533"/>
    </source>
</evidence>
<dbReference type="EMBL" id="FOSP01000007">
    <property type="protein sequence ID" value="SFK48064.1"/>
    <property type="molecule type" value="Genomic_DNA"/>
</dbReference>
<name>A0A1I3ZV80_9PROT</name>
<dbReference type="Pfam" id="PF21105">
    <property type="entry name" value="DyP_N"/>
    <property type="match status" value="1"/>
</dbReference>
<dbReference type="SUPFAM" id="SSF54909">
    <property type="entry name" value="Dimeric alpha+beta barrel"/>
    <property type="match status" value="1"/>
</dbReference>